<accession>A0AAD8MIZ4</accession>
<gene>
    <name evidence="8" type="ORF">POM88_024534</name>
</gene>
<reference evidence="8" key="2">
    <citation type="submission" date="2023-05" db="EMBL/GenBank/DDBJ databases">
        <authorList>
            <person name="Schelkunov M.I."/>
        </authorList>
    </citation>
    <scope>NUCLEOTIDE SEQUENCE</scope>
    <source>
        <strain evidence="8">Hsosn_3</strain>
        <tissue evidence="8">Leaf</tissue>
    </source>
</reference>
<dbReference type="InterPro" id="IPR016706">
    <property type="entry name" value="Cleav_polyA_spec_factor_su5"/>
</dbReference>
<keyword evidence="3 6" id="KW-0694">RNA-binding</keyword>
<proteinExistence type="inferred from homology"/>
<evidence type="ECO:0000256" key="4">
    <source>
        <dbReference type="ARBA" id="ARBA00023242"/>
    </source>
</evidence>
<dbReference type="FunFam" id="3.90.79.10:FF:000020">
    <property type="entry name" value="Pre-mRNA cleavage factor Im subunit 2"/>
    <property type="match status" value="1"/>
</dbReference>
<comment type="subunit">
    <text evidence="6">Homodimer. Component of the cleavage factor Im (CFIm) complex.</text>
</comment>
<evidence type="ECO:0000313" key="9">
    <source>
        <dbReference type="Proteomes" id="UP001237642"/>
    </source>
</evidence>
<protein>
    <recommendedName>
        <fullName evidence="6">Pre-mRNA cleavage factor Im 25 kDa subunit</fullName>
    </recommendedName>
</protein>
<evidence type="ECO:0000313" key="8">
    <source>
        <dbReference type="EMBL" id="KAK1377790.1"/>
    </source>
</evidence>
<evidence type="ECO:0000256" key="5">
    <source>
        <dbReference type="ARBA" id="ARBA00054854"/>
    </source>
</evidence>
<comment type="subcellular location">
    <subcellularLocation>
        <location evidence="6">Nucleus</location>
    </subcellularLocation>
    <text evidence="6">In punctate subnuclear structures localized adjacent to nuclear speckles, called paraspeckles.</text>
</comment>
<comment type="function">
    <text evidence="5">Component of the cleavage factor Im (CFIm) complex that plays a key role in pre-mRNA 3'-processing. Involved in association with CPSF6 or CPSF7 in pre-MRNA 3'-end poly(A) site cleavage and poly(A) addition. NUDT21/CPSF5 binds to cleavage and polyadenylation RNA substrates. The homodimer mediates simultaneous sequence-specific recognition of two 5'-UGUA-3' elements within the pre-mRNA. Binds to, but does not hydrolyze mono- and di-adenosine nucleotides. May have a role in mRNA export.</text>
</comment>
<dbReference type="InterPro" id="IPR000086">
    <property type="entry name" value="NUDIX_hydrolase_dom"/>
</dbReference>
<dbReference type="Proteomes" id="UP001237642">
    <property type="component" value="Unassembled WGS sequence"/>
</dbReference>
<sequence>MDNLQLSDNTHGSSASTDDGSEVEAIKIYGLSNYYFYSKPAPPLKNQTLEERVCCLKTRYDVYGMRTSVEAVILVELSNTPHLLLLQVRNSTYKLPGGRLRPGESDVEGLKRKLMNKLSVQCDGIFPDWEVGECLGRWWRVGFETLLLPYLPPNVRSPKECRKIFLVKLPERQKFTVPKTHKLLVVPLSQIHENHEIYGPVISGVPQLLSKFPVEIVNR</sequence>
<name>A0AAD8MIZ4_9APIA</name>
<dbReference type="Pfam" id="PF13869">
    <property type="entry name" value="NUDIX_2"/>
    <property type="match status" value="1"/>
</dbReference>
<comment type="caution">
    <text evidence="8">The sequence shown here is derived from an EMBL/GenBank/DDBJ whole genome shotgun (WGS) entry which is preliminary data.</text>
</comment>
<dbReference type="PANTHER" id="PTHR13047">
    <property type="entry name" value="PRE-MRNA CLEAVAGE FACTOR IM, 25KD SUBUNIT"/>
    <property type="match status" value="1"/>
</dbReference>
<keyword evidence="2 6" id="KW-0507">mRNA processing</keyword>
<keyword evidence="9" id="KW-1185">Reference proteome</keyword>
<dbReference type="GO" id="GO:0031124">
    <property type="term" value="P:mRNA 3'-end processing"/>
    <property type="evidence" value="ECO:0007669"/>
    <property type="project" value="InterPro"/>
</dbReference>
<comment type="similarity">
    <text evidence="1 6">Belongs to the Nudix hydrolase family. CPSF5 subfamily.</text>
</comment>
<dbReference type="GO" id="GO:0005849">
    <property type="term" value="C:mRNA cleavage factor complex"/>
    <property type="evidence" value="ECO:0007669"/>
    <property type="project" value="UniProtKB-UniRule"/>
</dbReference>
<organism evidence="8 9">
    <name type="scientific">Heracleum sosnowskyi</name>
    <dbReference type="NCBI Taxonomy" id="360622"/>
    <lineage>
        <taxon>Eukaryota</taxon>
        <taxon>Viridiplantae</taxon>
        <taxon>Streptophyta</taxon>
        <taxon>Embryophyta</taxon>
        <taxon>Tracheophyta</taxon>
        <taxon>Spermatophyta</taxon>
        <taxon>Magnoliopsida</taxon>
        <taxon>eudicotyledons</taxon>
        <taxon>Gunneridae</taxon>
        <taxon>Pentapetalae</taxon>
        <taxon>asterids</taxon>
        <taxon>campanulids</taxon>
        <taxon>Apiales</taxon>
        <taxon>Apiaceae</taxon>
        <taxon>Apioideae</taxon>
        <taxon>apioid superclade</taxon>
        <taxon>Tordylieae</taxon>
        <taxon>Tordyliinae</taxon>
        <taxon>Heracleum</taxon>
    </lineage>
</organism>
<dbReference type="AlphaFoldDB" id="A0AAD8MIZ4"/>
<dbReference type="Gene3D" id="3.90.79.10">
    <property type="entry name" value="Nucleoside Triphosphate Pyrophosphohydrolase"/>
    <property type="match status" value="1"/>
</dbReference>
<dbReference type="PROSITE" id="PS51462">
    <property type="entry name" value="NUDIX"/>
    <property type="match status" value="1"/>
</dbReference>
<evidence type="ECO:0000256" key="3">
    <source>
        <dbReference type="ARBA" id="ARBA00022884"/>
    </source>
</evidence>
<evidence type="ECO:0000256" key="1">
    <source>
        <dbReference type="ARBA" id="ARBA00009710"/>
    </source>
</evidence>
<evidence type="ECO:0000256" key="6">
    <source>
        <dbReference type="PIRNR" id="PIRNR017888"/>
    </source>
</evidence>
<dbReference type="CDD" id="cd18871">
    <property type="entry name" value="NUDIX_Cfim25_Nudt21"/>
    <property type="match status" value="1"/>
</dbReference>
<dbReference type="InterPro" id="IPR015797">
    <property type="entry name" value="NUDIX_hydrolase-like_dom_sf"/>
</dbReference>
<dbReference type="PIRSF" id="PIRSF017888">
    <property type="entry name" value="CPSF-25"/>
    <property type="match status" value="1"/>
</dbReference>
<keyword evidence="4 6" id="KW-0539">Nucleus</keyword>
<evidence type="ECO:0000259" key="7">
    <source>
        <dbReference type="PROSITE" id="PS51462"/>
    </source>
</evidence>
<reference evidence="8" key="1">
    <citation type="submission" date="2023-02" db="EMBL/GenBank/DDBJ databases">
        <title>Genome of toxic invasive species Heracleum sosnowskyi carries increased number of genes despite the absence of recent whole-genome duplications.</title>
        <authorList>
            <person name="Schelkunov M."/>
            <person name="Shtratnikova V."/>
            <person name="Makarenko M."/>
            <person name="Klepikova A."/>
            <person name="Omelchenko D."/>
            <person name="Novikova G."/>
            <person name="Obukhova E."/>
            <person name="Bogdanov V."/>
            <person name="Penin A."/>
            <person name="Logacheva M."/>
        </authorList>
    </citation>
    <scope>NUCLEOTIDE SEQUENCE</scope>
    <source>
        <strain evidence="8">Hsosn_3</strain>
        <tissue evidence="8">Leaf</tissue>
    </source>
</reference>
<dbReference type="GO" id="GO:0003729">
    <property type="term" value="F:mRNA binding"/>
    <property type="evidence" value="ECO:0007669"/>
    <property type="project" value="UniProtKB-UniRule"/>
</dbReference>
<dbReference type="EMBL" id="JAUIZM010000006">
    <property type="protein sequence ID" value="KAK1377790.1"/>
    <property type="molecule type" value="Genomic_DNA"/>
</dbReference>
<evidence type="ECO:0000256" key="2">
    <source>
        <dbReference type="ARBA" id="ARBA00022664"/>
    </source>
</evidence>
<dbReference type="SUPFAM" id="SSF55811">
    <property type="entry name" value="Nudix"/>
    <property type="match status" value="1"/>
</dbReference>
<feature type="domain" description="Nudix hydrolase" evidence="7">
    <location>
        <begin position="64"/>
        <end position="191"/>
    </location>
</feature>